<dbReference type="AlphaFoldDB" id="A0A2U9BS38"/>
<protein>
    <submittedName>
        <fullName evidence="2">Uncharacterized protein</fullName>
    </submittedName>
</protein>
<keyword evidence="3" id="KW-1185">Reference proteome</keyword>
<feature type="region of interest" description="Disordered" evidence="1">
    <location>
        <begin position="1"/>
        <end position="29"/>
    </location>
</feature>
<accession>A0A2U9BS38</accession>
<evidence type="ECO:0000313" key="3">
    <source>
        <dbReference type="Proteomes" id="UP000246464"/>
    </source>
</evidence>
<dbReference type="Proteomes" id="UP000246464">
    <property type="component" value="Chromosome 9"/>
</dbReference>
<evidence type="ECO:0000313" key="2">
    <source>
        <dbReference type="EMBL" id="AWP06871.1"/>
    </source>
</evidence>
<reference evidence="2 3" key="1">
    <citation type="submission" date="2017-12" db="EMBL/GenBank/DDBJ databases">
        <title>Integrating genomic resources of turbot (Scophthalmus maximus) in depth evaluation of genetic and physical mapping variation across individuals.</title>
        <authorList>
            <person name="Martinez P."/>
        </authorList>
    </citation>
    <scope>NUCLEOTIDE SEQUENCE [LARGE SCALE GENOMIC DNA]</scope>
</reference>
<evidence type="ECO:0000256" key="1">
    <source>
        <dbReference type="SAM" id="MobiDB-lite"/>
    </source>
</evidence>
<sequence>MRPRWTRAPPSGRYEQHTVRSHADESERTTGTGALFAAHTAAVSCCLAGKILQQVYR</sequence>
<organism evidence="2 3">
    <name type="scientific">Scophthalmus maximus</name>
    <name type="common">Turbot</name>
    <name type="synonym">Psetta maxima</name>
    <dbReference type="NCBI Taxonomy" id="52904"/>
    <lineage>
        <taxon>Eukaryota</taxon>
        <taxon>Metazoa</taxon>
        <taxon>Chordata</taxon>
        <taxon>Craniata</taxon>
        <taxon>Vertebrata</taxon>
        <taxon>Euteleostomi</taxon>
        <taxon>Actinopterygii</taxon>
        <taxon>Neopterygii</taxon>
        <taxon>Teleostei</taxon>
        <taxon>Neoteleostei</taxon>
        <taxon>Acanthomorphata</taxon>
        <taxon>Carangaria</taxon>
        <taxon>Pleuronectiformes</taxon>
        <taxon>Pleuronectoidei</taxon>
        <taxon>Scophthalmidae</taxon>
        <taxon>Scophthalmus</taxon>
    </lineage>
</organism>
<name>A0A2U9BS38_SCOMX</name>
<proteinExistence type="predicted"/>
<dbReference type="EMBL" id="CP026251">
    <property type="protein sequence ID" value="AWP06871.1"/>
    <property type="molecule type" value="Genomic_DNA"/>
</dbReference>
<gene>
    <name evidence="2" type="ORF">SMAX5B_011061</name>
</gene>
<feature type="compositionally biased region" description="Basic and acidic residues" evidence="1">
    <location>
        <begin position="14"/>
        <end position="28"/>
    </location>
</feature>